<reference evidence="2 3" key="1">
    <citation type="submission" date="2016-10" db="EMBL/GenBank/DDBJ databases">
        <authorList>
            <person name="de Groot N.N."/>
        </authorList>
    </citation>
    <scope>NUCLEOTIDE SEQUENCE [LARGE SCALE GENOMIC DNA]</scope>
    <source>
        <strain evidence="2 3">NE2</strain>
    </source>
</reference>
<keyword evidence="3" id="KW-1185">Reference proteome</keyword>
<name>A0A1I4B5E0_9HYPH</name>
<dbReference type="AlphaFoldDB" id="A0A1I4B5E0"/>
<sequence length="96" mass="10444">MQFTVGLKLKGKSDHISVDAEDALIAALKVKTEHPEALITYVRQQNRRGDARHPSHGLAEQTHLRINDGEAGERLGPSSRLKSEALPSGALQSYSS</sequence>
<dbReference type="Proteomes" id="UP000198755">
    <property type="component" value="Unassembled WGS sequence"/>
</dbReference>
<protein>
    <submittedName>
        <fullName evidence="2">Uncharacterized protein</fullName>
    </submittedName>
</protein>
<evidence type="ECO:0000313" key="3">
    <source>
        <dbReference type="Proteomes" id="UP000198755"/>
    </source>
</evidence>
<feature type="compositionally biased region" description="Basic and acidic residues" evidence="1">
    <location>
        <begin position="62"/>
        <end position="73"/>
    </location>
</feature>
<feature type="region of interest" description="Disordered" evidence="1">
    <location>
        <begin position="45"/>
        <end position="96"/>
    </location>
</feature>
<accession>A0A1I4B5E0</accession>
<organism evidence="2 3">
    <name type="scientific">Methylocapsa palsarum</name>
    <dbReference type="NCBI Taxonomy" id="1612308"/>
    <lineage>
        <taxon>Bacteria</taxon>
        <taxon>Pseudomonadati</taxon>
        <taxon>Pseudomonadota</taxon>
        <taxon>Alphaproteobacteria</taxon>
        <taxon>Hyphomicrobiales</taxon>
        <taxon>Beijerinckiaceae</taxon>
        <taxon>Methylocapsa</taxon>
    </lineage>
</organism>
<proteinExistence type="predicted"/>
<evidence type="ECO:0000256" key="1">
    <source>
        <dbReference type="SAM" id="MobiDB-lite"/>
    </source>
</evidence>
<dbReference type="EMBL" id="FOSN01000013">
    <property type="protein sequence ID" value="SFK63580.1"/>
    <property type="molecule type" value="Genomic_DNA"/>
</dbReference>
<gene>
    <name evidence="2" type="ORF">SAMN05444581_1137</name>
</gene>
<dbReference type="RefSeq" id="WP_139223633.1">
    <property type="nucleotide sequence ID" value="NZ_FOSN01000013.1"/>
</dbReference>
<evidence type="ECO:0000313" key="2">
    <source>
        <dbReference type="EMBL" id="SFK63580.1"/>
    </source>
</evidence>
<dbReference type="OrthoDB" id="8252777at2"/>
<dbReference type="STRING" id="1612308.SAMN05444581_1137"/>